<sequence length="298" mass="33891">MRVWLVSNLLVVLLSFGVPCQMVSASEFRLGVINERTDKPDHALTQFSALHRYLERELTPHGIGPVKLVIADDINEMANHIGNARVDALIEGVMPTLVIKRRSVELEPTLLVWRKGQRQYHTVFFVRSDSGINSLEQLRGKSIAFEAPRSTSAYFVPRAELLAAGIPLGADEERNLPSDSVRYVFADSEINQAYWVHRGRTDAGAFNNGDWDRLPTGIRKDLKIIHRTRPVVRWLFSFTPKVEMSVRQAVVEALLEAHTNDLGRKALQEAARIKQLERLNDQDRENLNYWSTVLEKSQ</sequence>
<reference evidence="1 2" key="1">
    <citation type="submission" date="2016-03" db="EMBL/GenBank/DDBJ databases">
        <title>Chemosynthetic sulphur-oxidizing symbionts of marine invertebrate animals are capable of nitrogen fixation.</title>
        <authorList>
            <person name="Petersen J.M."/>
            <person name="Kemper A."/>
            <person name="Gruber-Vodicka H."/>
            <person name="Cardini U."/>
            <person name="Geest Mvander."/>
            <person name="Kleiner M."/>
            <person name="Bulgheresi S."/>
            <person name="Fussmann M."/>
            <person name="Herbold C."/>
            <person name="Seah B.K.B."/>
            <person name="Antony C.Paul."/>
            <person name="Liu D."/>
            <person name="Belitz A."/>
            <person name="Weber M."/>
        </authorList>
    </citation>
    <scope>NUCLEOTIDE SEQUENCE [LARGE SCALE GENOMIC DNA]</scope>
    <source>
        <strain evidence="1">G_D</strain>
    </source>
</reference>
<dbReference type="Proteomes" id="UP000094849">
    <property type="component" value="Unassembled WGS sequence"/>
</dbReference>
<gene>
    <name evidence="1" type="ORF">A3196_10040</name>
</gene>
<evidence type="ECO:0000313" key="2">
    <source>
        <dbReference type="Proteomes" id="UP000094849"/>
    </source>
</evidence>
<dbReference type="Pfam" id="PF12974">
    <property type="entry name" value="Phosphonate-bd"/>
    <property type="match status" value="1"/>
</dbReference>
<accession>A0A1E2UQR7</accession>
<comment type="caution">
    <text evidence="1">The sequence shown here is derived from an EMBL/GenBank/DDBJ whole genome shotgun (WGS) entry which is preliminary data.</text>
</comment>
<dbReference type="PANTHER" id="PTHR35841">
    <property type="entry name" value="PHOSPHONATES-BINDING PERIPLASMIC PROTEIN"/>
    <property type="match status" value="1"/>
</dbReference>
<dbReference type="Gene3D" id="3.40.190.10">
    <property type="entry name" value="Periplasmic binding protein-like II"/>
    <property type="match status" value="2"/>
</dbReference>
<dbReference type="EMBL" id="LVJZ01000003">
    <property type="protein sequence ID" value="ODB97077.1"/>
    <property type="molecule type" value="Genomic_DNA"/>
</dbReference>
<proteinExistence type="predicted"/>
<name>A0A1E2UQR7_9GAMM</name>
<keyword evidence="2" id="KW-1185">Reference proteome</keyword>
<protein>
    <submittedName>
        <fullName evidence="1">Uncharacterized protein</fullName>
    </submittedName>
</protein>
<organism evidence="1 2">
    <name type="scientific">Candidatus Thiodiazotropha endoloripes</name>
    <dbReference type="NCBI Taxonomy" id="1818881"/>
    <lineage>
        <taxon>Bacteria</taxon>
        <taxon>Pseudomonadati</taxon>
        <taxon>Pseudomonadota</taxon>
        <taxon>Gammaproteobacteria</taxon>
        <taxon>Chromatiales</taxon>
        <taxon>Sedimenticolaceae</taxon>
        <taxon>Candidatus Thiodiazotropha</taxon>
    </lineage>
</organism>
<dbReference type="STRING" id="1818881.A3196_10040"/>
<dbReference type="SUPFAM" id="SSF53850">
    <property type="entry name" value="Periplasmic binding protein-like II"/>
    <property type="match status" value="1"/>
</dbReference>
<evidence type="ECO:0000313" key="1">
    <source>
        <dbReference type="EMBL" id="ODB97077.1"/>
    </source>
</evidence>
<dbReference type="PANTHER" id="PTHR35841:SF1">
    <property type="entry name" value="PHOSPHONATES-BINDING PERIPLASMIC PROTEIN"/>
    <property type="match status" value="1"/>
</dbReference>
<dbReference type="OrthoDB" id="225238at2"/>
<dbReference type="AlphaFoldDB" id="A0A1E2UQR7"/>